<keyword evidence="2" id="KW-1185">Reference proteome</keyword>
<sequence>MTVGLANPNPVNMPGYNNPDLDEVHSLPSDYSYIQTSMVSHTPGMFSFSQTEPSSDLLSGSWGMNGEGAQNFQDYPDSGSSHSGEGEEYVITSSGHTTPRGSRLDRTQATDNTWNTTGLSAMSTQGQNMSRVNSARSQLSNLDVRGNASAFRNGSQATSTMVGAGPCLLEPEVSPVYWQSYGLDAGLHAEQFPSLVAPSQMQFGPDASIPDNSSTGSWDCFSSSISRTSSPATVEDGWIVAQLPLSPQSSPEMPCQSPNIDIKLCATKDEFAAMPLADAMTLPTPFLARRPTNDGESARDHELYKSAMPAKDGLFHCPWEGDDSCNHKPEKLKCNYDKFVDSHLKPYRCKADACEGARFSSTACLLRHEREAHGLHGHGDRPFRCPYDSCERNIPGNGFPRQWNLKDHMKRVHNDVGSASGSPPSTVAQVSKPQGRKRKSDNTDAPSRKASQKVMPAKEPKQPAAKPLIQQWMDHRSAVEQMLRRLEKPEDVASMHHITEIQKHLDAMSKMTTPASYGIPSQPRIMPTGTYTG</sequence>
<dbReference type="Proteomes" id="UP001163324">
    <property type="component" value="Chromosome 2"/>
</dbReference>
<evidence type="ECO:0000313" key="1">
    <source>
        <dbReference type="EMBL" id="KAI9902565.1"/>
    </source>
</evidence>
<evidence type="ECO:0000313" key="2">
    <source>
        <dbReference type="Proteomes" id="UP001163324"/>
    </source>
</evidence>
<organism evidence="1 2">
    <name type="scientific">Trichothecium roseum</name>
    <dbReference type="NCBI Taxonomy" id="47278"/>
    <lineage>
        <taxon>Eukaryota</taxon>
        <taxon>Fungi</taxon>
        <taxon>Dikarya</taxon>
        <taxon>Ascomycota</taxon>
        <taxon>Pezizomycotina</taxon>
        <taxon>Sordariomycetes</taxon>
        <taxon>Hypocreomycetidae</taxon>
        <taxon>Hypocreales</taxon>
        <taxon>Hypocreales incertae sedis</taxon>
        <taxon>Trichothecium</taxon>
    </lineage>
</organism>
<accession>A0ACC0V9R3</accession>
<comment type="caution">
    <text evidence="1">The sequence shown here is derived from an EMBL/GenBank/DDBJ whole genome shotgun (WGS) entry which is preliminary data.</text>
</comment>
<dbReference type="EMBL" id="CM047941">
    <property type="protein sequence ID" value="KAI9902565.1"/>
    <property type="molecule type" value="Genomic_DNA"/>
</dbReference>
<protein>
    <submittedName>
        <fullName evidence="1">Uncharacterized protein</fullName>
    </submittedName>
</protein>
<gene>
    <name evidence="1" type="ORF">N3K66_001917</name>
</gene>
<reference evidence="1" key="1">
    <citation type="submission" date="2022-10" db="EMBL/GenBank/DDBJ databases">
        <title>Complete Genome of Trichothecium roseum strain YXFP-22015, a Plant Pathogen Isolated from Citrus.</title>
        <authorList>
            <person name="Wang Y."/>
            <person name="Zhu L."/>
        </authorList>
    </citation>
    <scope>NUCLEOTIDE SEQUENCE</scope>
    <source>
        <strain evidence="1">YXFP-22015</strain>
    </source>
</reference>
<proteinExistence type="predicted"/>
<name>A0ACC0V9R3_9HYPO</name>